<evidence type="ECO:0000313" key="1">
    <source>
        <dbReference type="EMBL" id="JAE20764.1"/>
    </source>
</evidence>
<accession>A0A0A9GBE3</accession>
<reference evidence="1" key="1">
    <citation type="submission" date="2014-09" db="EMBL/GenBank/DDBJ databases">
        <authorList>
            <person name="Magalhaes I.L.F."/>
            <person name="Oliveira U."/>
            <person name="Santos F.R."/>
            <person name="Vidigal T.H.D.A."/>
            <person name="Brescovit A.D."/>
            <person name="Santos A.J."/>
        </authorList>
    </citation>
    <scope>NUCLEOTIDE SEQUENCE</scope>
    <source>
        <tissue evidence="1">Shoot tissue taken approximately 20 cm above the soil surface</tissue>
    </source>
</reference>
<dbReference type="AlphaFoldDB" id="A0A0A9GBE3"/>
<reference evidence="1" key="2">
    <citation type="journal article" date="2015" name="Data Brief">
        <title>Shoot transcriptome of the giant reed, Arundo donax.</title>
        <authorList>
            <person name="Barrero R.A."/>
            <person name="Guerrero F.D."/>
            <person name="Moolhuijzen P."/>
            <person name="Goolsby J.A."/>
            <person name="Tidwell J."/>
            <person name="Bellgard S.E."/>
            <person name="Bellgard M.I."/>
        </authorList>
    </citation>
    <scope>NUCLEOTIDE SEQUENCE</scope>
    <source>
        <tissue evidence="1">Shoot tissue taken approximately 20 cm above the soil surface</tissue>
    </source>
</reference>
<proteinExistence type="predicted"/>
<dbReference type="EMBL" id="GBRH01177132">
    <property type="protein sequence ID" value="JAE20764.1"/>
    <property type="molecule type" value="Transcribed_RNA"/>
</dbReference>
<sequence>MCQIQQTLVVHYRPAFLQHLQLVPIIPMFLKDGIQDCASGKQMLCLNHSLAYPLMNGAPSW</sequence>
<name>A0A0A9GBE3_ARUDO</name>
<protein>
    <submittedName>
        <fullName evidence="1">Uncharacterized protein</fullName>
    </submittedName>
</protein>
<organism evidence="1">
    <name type="scientific">Arundo donax</name>
    <name type="common">Giant reed</name>
    <name type="synonym">Donax arundinaceus</name>
    <dbReference type="NCBI Taxonomy" id="35708"/>
    <lineage>
        <taxon>Eukaryota</taxon>
        <taxon>Viridiplantae</taxon>
        <taxon>Streptophyta</taxon>
        <taxon>Embryophyta</taxon>
        <taxon>Tracheophyta</taxon>
        <taxon>Spermatophyta</taxon>
        <taxon>Magnoliopsida</taxon>
        <taxon>Liliopsida</taxon>
        <taxon>Poales</taxon>
        <taxon>Poaceae</taxon>
        <taxon>PACMAD clade</taxon>
        <taxon>Arundinoideae</taxon>
        <taxon>Arundineae</taxon>
        <taxon>Arundo</taxon>
    </lineage>
</organism>